<organism evidence="1 2">
    <name type="scientific">Geobacillus kaustophilus</name>
    <dbReference type="NCBI Taxonomy" id="1462"/>
    <lineage>
        <taxon>Bacteria</taxon>
        <taxon>Bacillati</taxon>
        <taxon>Bacillota</taxon>
        <taxon>Bacilli</taxon>
        <taxon>Bacillales</taxon>
        <taxon>Anoxybacillaceae</taxon>
        <taxon>Geobacillus</taxon>
        <taxon>Geobacillus thermoleovorans group</taxon>
    </lineage>
</organism>
<dbReference type="EMBL" id="JYBP01000003">
    <property type="protein sequence ID" value="KJE27363.1"/>
    <property type="molecule type" value="Genomic_DNA"/>
</dbReference>
<evidence type="ECO:0000313" key="2">
    <source>
        <dbReference type="Proteomes" id="UP000032522"/>
    </source>
</evidence>
<gene>
    <name evidence="1" type="ORF">LG52_2409</name>
</gene>
<reference evidence="1 2" key="1">
    <citation type="submission" date="2015-01" db="EMBL/GenBank/DDBJ databases">
        <authorList>
            <person name="Filippidou S."/>
            <person name="Jeanneret N."/>
            <person name="Russel-Delif L."/>
            <person name="Junier T."/>
            <person name="Wunderlin T."/>
            <person name="Molina V."/>
            <person name="Johnson S.L."/>
            <person name="Davenport K.W."/>
            <person name="Chain P.S."/>
            <person name="Dorador C."/>
            <person name="Junier P."/>
        </authorList>
    </citation>
    <scope>NUCLEOTIDE SEQUENCE [LARGE SCALE GENOMIC DNA]</scope>
    <source>
        <strain evidence="1 2">Et7/4</strain>
    </source>
</reference>
<comment type="caution">
    <text evidence="1">The sequence shown here is derived from an EMBL/GenBank/DDBJ whole genome shotgun (WGS) entry which is preliminary data.</text>
</comment>
<sequence length="62" mass="7570">MPKHRLVLNHRLIRFDQLTKKTHLIHYIFTKRKLEGDKQFSLPFSFPFTHIVNDPYSSCYKH</sequence>
<protein>
    <submittedName>
        <fullName evidence="1">Uncharacterized protein</fullName>
    </submittedName>
</protein>
<dbReference type="Proteomes" id="UP000032522">
    <property type="component" value="Unassembled WGS sequence"/>
</dbReference>
<proteinExistence type="predicted"/>
<dbReference type="AlphaFoldDB" id="A0A0D8BT42"/>
<name>A0A0D8BT42_GEOKU</name>
<evidence type="ECO:0000313" key="1">
    <source>
        <dbReference type="EMBL" id="KJE27363.1"/>
    </source>
</evidence>
<accession>A0A0D8BT42</accession>